<dbReference type="Proteomes" id="UP000292082">
    <property type="component" value="Unassembled WGS sequence"/>
</dbReference>
<accession>A0A4Q9Q9J2</accession>
<name>A0A4Q9Q9J2_9APHY</name>
<organism evidence="1 2">
    <name type="scientific">Dichomitus squalens</name>
    <dbReference type="NCBI Taxonomy" id="114155"/>
    <lineage>
        <taxon>Eukaryota</taxon>
        <taxon>Fungi</taxon>
        <taxon>Dikarya</taxon>
        <taxon>Basidiomycota</taxon>
        <taxon>Agaricomycotina</taxon>
        <taxon>Agaricomycetes</taxon>
        <taxon>Polyporales</taxon>
        <taxon>Polyporaceae</taxon>
        <taxon>Dichomitus</taxon>
    </lineage>
</organism>
<sequence>MVSVVCARPVFECPPFPLSAFVRCDFTSGSRPPQNNSLWSRPCSCVAHSSTPSSQQVSSSLGVFAEPLQNVSHVNTGEIEDSSVNERAQWSQS</sequence>
<gene>
    <name evidence="1" type="ORF">BD310DRAFT_914364</name>
</gene>
<evidence type="ECO:0000313" key="1">
    <source>
        <dbReference type="EMBL" id="TBU64277.1"/>
    </source>
</evidence>
<proteinExistence type="predicted"/>
<protein>
    <submittedName>
        <fullName evidence="1">Uncharacterized protein</fullName>
    </submittedName>
</protein>
<reference evidence="1 2" key="1">
    <citation type="submission" date="2019-01" db="EMBL/GenBank/DDBJ databases">
        <title>Draft genome sequences of three monokaryotic isolates of the white-rot basidiomycete fungus Dichomitus squalens.</title>
        <authorList>
            <consortium name="DOE Joint Genome Institute"/>
            <person name="Lopez S.C."/>
            <person name="Andreopoulos B."/>
            <person name="Pangilinan J."/>
            <person name="Lipzen A."/>
            <person name="Riley R."/>
            <person name="Ahrendt S."/>
            <person name="Ng V."/>
            <person name="Barry K."/>
            <person name="Daum C."/>
            <person name="Grigoriev I.V."/>
            <person name="Hilden K.S."/>
            <person name="Makela M.R."/>
            <person name="de Vries R.P."/>
        </authorList>
    </citation>
    <scope>NUCLEOTIDE SEQUENCE [LARGE SCALE GENOMIC DNA]</scope>
    <source>
        <strain evidence="1 2">CBS 464.89</strain>
    </source>
</reference>
<dbReference type="EMBL" id="ML145086">
    <property type="protein sequence ID" value="TBU64277.1"/>
    <property type="molecule type" value="Genomic_DNA"/>
</dbReference>
<dbReference type="AlphaFoldDB" id="A0A4Q9Q9J2"/>
<evidence type="ECO:0000313" key="2">
    <source>
        <dbReference type="Proteomes" id="UP000292082"/>
    </source>
</evidence>
<keyword evidence="2" id="KW-1185">Reference proteome</keyword>